<dbReference type="Proteomes" id="UP000018680">
    <property type="component" value="Chromosome"/>
</dbReference>
<dbReference type="Gene3D" id="4.10.320.10">
    <property type="entry name" value="E3-binding domain"/>
    <property type="match status" value="1"/>
</dbReference>
<dbReference type="PANTHER" id="PTHR23151:SF75">
    <property type="entry name" value="DIHYDROLIPOYLLYSINE-RESIDUE ACETYLTRANSFERASE COMPONENT 5 OF PYRUVATE DEHYDROGENASE COMPLEX, CHLOROPLASTIC"/>
    <property type="match status" value="1"/>
</dbReference>
<keyword evidence="3 5" id="KW-0450">Lipoyl</keyword>
<evidence type="ECO:0000256" key="6">
    <source>
        <dbReference type="SAM" id="MobiDB-lite"/>
    </source>
</evidence>
<dbReference type="CDD" id="cd06849">
    <property type="entry name" value="lipoyl_domain"/>
    <property type="match status" value="1"/>
</dbReference>
<dbReference type="InterPro" id="IPR011053">
    <property type="entry name" value="Single_hybrid_motif"/>
</dbReference>
<evidence type="ECO:0000313" key="9">
    <source>
        <dbReference type="EMBL" id="AHC15540.1"/>
    </source>
</evidence>
<dbReference type="AlphaFoldDB" id="V5WIV4"/>
<feature type="domain" description="Peripheral subunit-binding (PSBD)" evidence="8">
    <location>
        <begin position="162"/>
        <end position="199"/>
    </location>
</feature>
<comment type="similarity">
    <text evidence="2 5">Belongs to the 2-oxoacid dehydrogenase family.</text>
</comment>
<gene>
    <name evidence="9" type="ORF">L21SP2_2177</name>
</gene>
<dbReference type="EMBL" id="CP006939">
    <property type="protein sequence ID" value="AHC15540.1"/>
    <property type="molecule type" value="Genomic_DNA"/>
</dbReference>
<dbReference type="InterPro" id="IPR001078">
    <property type="entry name" value="2-oxoacid_DH_actylTfrase"/>
</dbReference>
<evidence type="ECO:0000256" key="3">
    <source>
        <dbReference type="ARBA" id="ARBA00022823"/>
    </source>
</evidence>
<protein>
    <recommendedName>
        <fullName evidence="5">Dihydrolipoamide acetyltransferase component of pyruvate dehydrogenase complex</fullName>
        <ecNumber evidence="5">2.3.1.-</ecNumber>
    </recommendedName>
</protein>
<dbReference type="EC" id="2.3.1.-" evidence="5"/>
<evidence type="ECO:0000313" key="10">
    <source>
        <dbReference type="Proteomes" id="UP000018680"/>
    </source>
</evidence>
<evidence type="ECO:0000259" key="7">
    <source>
        <dbReference type="PROSITE" id="PS50968"/>
    </source>
</evidence>
<organism evidence="9 10">
    <name type="scientific">Salinispira pacifica</name>
    <dbReference type="NCBI Taxonomy" id="1307761"/>
    <lineage>
        <taxon>Bacteria</taxon>
        <taxon>Pseudomonadati</taxon>
        <taxon>Spirochaetota</taxon>
        <taxon>Spirochaetia</taxon>
        <taxon>Spirochaetales</taxon>
        <taxon>Spirochaetaceae</taxon>
        <taxon>Salinispira</taxon>
    </lineage>
</organism>
<dbReference type="GO" id="GO:0004742">
    <property type="term" value="F:dihydrolipoyllysine-residue acetyltransferase activity"/>
    <property type="evidence" value="ECO:0007669"/>
    <property type="project" value="TreeGrafter"/>
</dbReference>
<sequence>MIALSPTMEEGTILKWNKSVGDTIDTGDVVCEVETDKASMDYESTQEGKLLKIIKNEGEGARVGETIGILGEEGEDIEDILKEVEQEGKAASSDSGESKEEASDQSGSQSSTQSGGQSGDQSGQSPAPSGSSAATSGGAAPSAPAGQAAGGQPSHTASGKIKASPLALKLAAQKGIDINTVAGSGPGGRIIKRDIENYKGPAPSAAAGAAAAPAASSFAPVQNAGEDREIPVAGKRAAIAKKVANTKFSAPHFYIKNSVAMDNLIAARGMLNKEAPQKVSFNAFIMKFAAEALKRHPGVNASWQGDKILQYGSIDIALAVDLGNGLMMPVVRNVGNKGVVQIDAELKELIQKVKDGTLKPEEYTGATFSISNLGSFGVDEFTAILNDPGAAILALGKVNKVPVFDEQGNVKPESQMKMTLSCDHRVIDGSMGGRFLTEMQRMMENPVRVLF</sequence>
<dbReference type="PROSITE" id="PS51826">
    <property type="entry name" value="PSBD"/>
    <property type="match status" value="1"/>
</dbReference>
<evidence type="ECO:0000256" key="4">
    <source>
        <dbReference type="ARBA" id="ARBA00025211"/>
    </source>
</evidence>
<dbReference type="GO" id="GO:0006086">
    <property type="term" value="P:pyruvate decarboxylation to acetyl-CoA"/>
    <property type="evidence" value="ECO:0007669"/>
    <property type="project" value="InterPro"/>
</dbReference>
<dbReference type="InterPro" id="IPR000089">
    <property type="entry name" value="Biotin_lipoyl"/>
</dbReference>
<dbReference type="PATRIC" id="fig|1307761.3.peg.2170"/>
<dbReference type="PROSITE" id="PS50968">
    <property type="entry name" value="BIOTINYL_LIPOYL"/>
    <property type="match status" value="1"/>
</dbReference>
<dbReference type="FunFam" id="2.40.50.100:FF:000010">
    <property type="entry name" value="Acetyltransferase component of pyruvate dehydrogenase complex"/>
    <property type="match status" value="1"/>
</dbReference>
<dbReference type="InterPro" id="IPR023213">
    <property type="entry name" value="CAT-like_dom_sf"/>
</dbReference>
<dbReference type="KEGG" id="slr:L21SP2_2177"/>
<reference evidence="9 10" key="1">
    <citation type="journal article" date="2015" name="Stand. Genomic Sci.">
        <title>Complete genome sequence and description of Salinispira pacifica gen. nov., sp. nov., a novel spirochaete isolated form a hypersaline microbial mat.</title>
        <authorList>
            <person name="Ben Hania W."/>
            <person name="Joseph M."/>
            <person name="Schumann P."/>
            <person name="Bunk B."/>
            <person name="Fiebig A."/>
            <person name="Sproer C."/>
            <person name="Klenk H.P."/>
            <person name="Fardeau M.L."/>
            <person name="Spring S."/>
        </authorList>
    </citation>
    <scope>NUCLEOTIDE SEQUENCE [LARGE SCALE GENOMIC DNA]</scope>
    <source>
        <strain evidence="9 10">L21-RPul-D2</strain>
    </source>
</reference>
<dbReference type="Gene3D" id="2.40.50.100">
    <property type="match status" value="1"/>
</dbReference>
<evidence type="ECO:0000256" key="5">
    <source>
        <dbReference type="RuleBase" id="RU003423"/>
    </source>
</evidence>
<dbReference type="HOGENOM" id="CLU_016733_10_2_12"/>
<dbReference type="SUPFAM" id="SSF51230">
    <property type="entry name" value="Single hybrid motif"/>
    <property type="match status" value="1"/>
</dbReference>
<accession>V5WIV4</accession>
<dbReference type="GO" id="GO:0045254">
    <property type="term" value="C:pyruvate dehydrogenase complex"/>
    <property type="evidence" value="ECO:0007669"/>
    <property type="project" value="InterPro"/>
</dbReference>
<comment type="cofactor">
    <cofactor evidence="1 5">
        <name>(R)-lipoate</name>
        <dbReference type="ChEBI" id="CHEBI:83088"/>
    </cofactor>
</comment>
<proteinExistence type="inferred from homology"/>
<evidence type="ECO:0000256" key="2">
    <source>
        <dbReference type="ARBA" id="ARBA00007317"/>
    </source>
</evidence>
<keyword evidence="5 9" id="KW-0012">Acyltransferase</keyword>
<dbReference type="Pfam" id="PF00364">
    <property type="entry name" value="Biotin_lipoyl"/>
    <property type="match status" value="1"/>
</dbReference>
<feature type="compositionally biased region" description="Low complexity" evidence="6">
    <location>
        <begin position="104"/>
        <end position="154"/>
    </location>
</feature>
<evidence type="ECO:0000256" key="1">
    <source>
        <dbReference type="ARBA" id="ARBA00001938"/>
    </source>
</evidence>
<dbReference type="Pfam" id="PF00198">
    <property type="entry name" value="2-oxoacid_dh"/>
    <property type="match status" value="1"/>
</dbReference>
<dbReference type="PANTHER" id="PTHR23151">
    <property type="entry name" value="DIHYDROLIPOAMIDE ACETYL/SUCCINYL-TRANSFERASE-RELATED"/>
    <property type="match status" value="1"/>
</dbReference>
<dbReference type="InterPro" id="IPR045257">
    <property type="entry name" value="E2/Pdx1"/>
</dbReference>
<dbReference type="SUPFAM" id="SSF52777">
    <property type="entry name" value="CoA-dependent acyltransferases"/>
    <property type="match status" value="1"/>
</dbReference>
<dbReference type="InterPro" id="IPR004167">
    <property type="entry name" value="PSBD"/>
</dbReference>
<name>V5WIV4_9SPIO</name>
<dbReference type="STRING" id="1307761.L21SP2_2177"/>
<dbReference type="Gene3D" id="3.30.559.10">
    <property type="entry name" value="Chloramphenicol acetyltransferase-like domain"/>
    <property type="match status" value="1"/>
</dbReference>
<keyword evidence="10" id="KW-1185">Reference proteome</keyword>
<feature type="region of interest" description="Disordered" evidence="6">
    <location>
        <begin position="86"/>
        <end position="160"/>
    </location>
</feature>
<dbReference type="Pfam" id="PF02817">
    <property type="entry name" value="E3_binding"/>
    <property type="match status" value="1"/>
</dbReference>
<dbReference type="InterPro" id="IPR036625">
    <property type="entry name" value="E3-bd_dom_sf"/>
</dbReference>
<dbReference type="SUPFAM" id="SSF47005">
    <property type="entry name" value="Peripheral subunit-binding domain of 2-oxo acid dehydrogenase complex"/>
    <property type="match status" value="1"/>
</dbReference>
<keyword evidence="5 9" id="KW-0808">Transferase</keyword>
<feature type="domain" description="Lipoyl-binding" evidence="7">
    <location>
        <begin position="1"/>
        <end position="71"/>
    </location>
</feature>
<evidence type="ECO:0000259" key="8">
    <source>
        <dbReference type="PROSITE" id="PS51826"/>
    </source>
</evidence>
<dbReference type="eggNOG" id="COG0508">
    <property type="taxonomic scope" value="Bacteria"/>
</dbReference>
<comment type="function">
    <text evidence="4">The pyruvate dehydrogenase complex catalyzes the overall conversion of pyruvate to acetyl-CoA and CO(2). It contains multiple copies of three enzymatic components: pyruvate dehydrogenase (E1), dihydrolipoamide acetyltransferase (E2) and lipoamide dehydrogenase (E3).</text>
</comment>
<keyword evidence="9" id="KW-0670">Pyruvate</keyword>